<dbReference type="EMBL" id="FNKE01000001">
    <property type="protein sequence ID" value="SDQ12441.1"/>
    <property type="molecule type" value="Genomic_DNA"/>
</dbReference>
<dbReference type="PANTHER" id="PTHR21248:SF22">
    <property type="entry name" value="PHOSPHOLIPASE D"/>
    <property type="match status" value="1"/>
</dbReference>
<evidence type="ECO:0000256" key="6">
    <source>
        <dbReference type="ARBA" id="ARBA00022989"/>
    </source>
</evidence>
<evidence type="ECO:0000256" key="7">
    <source>
        <dbReference type="ARBA" id="ARBA00023136"/>
    </source>
</evidence>
<evidence type="ECO:0000256" key="5">
    <source>
        <dbReference type="ARBA" id="ARBA00022737"/>
    </source>
</evidence>
<comment type="subcellular location">
    <subcellularLocation>
        <location evidence="1">Cell membrane</location>
    </subcellularLocation>
</comment>
<evidence type="ECO:0000256" key="9">
    <source>
        <dbReference type="SAM" id="Phobius"/>
    </source>
</evidence>
<evidence type="ECO:0000256" key="8">
    <source>
        <dbReference type="NCBIfam" id="TIGR04265"/>
    </source>
</evidence>
<dbReference type="PANTHER" id="PTHR21248">
    <property type="entry name" value="CARDIOLIPIN SYNTHASE"/>
    <property type="match status" value="1"/>
</dbReference>
<keyword evidence="4 9" id="KW-0812">Transmembrane</keyword>
<evidence type="ECO:0000259" key="10">
    <source>
        <dbReference type="PROSITE" id="PS50035"/>
    </source>
</evidence>
<dbReference type="Gene3D" id="3.30.870.10">
    <property type="entry name" value="Endonuclease Chain A"/>
    <property type="match status" value="2"/>
</dbReference>
<proteinExistence type="predicted"/>
<dbReference type="SUPFAM" id="SSF56024">
    <property type="entry name" value="Phospholipase D/nuclease"/>
    <property type="match status" value="2"/>
</dbReference>
<reference evidence="11 12" key="1">
    <citation type="submission" date="2016-10" db="EMBL/GenBank/DDBJ databases">
        <authorList>
            <person name="de Groot N.N."/>
        </authorList>
    </citation>
    <scope>NUCLEOTIDE SEQUENCE [LARGE SCALE GENOMIC DNA]</scope>
    <source>
        <strain evidence="11 12">Sb05</strain>
    </source>
</reference>
<dbReference type="InterPro" id="IPR022924">
    <property type="entry name" value="Cardiolipin_synthase"/>
</dbReference>
<keyword evidence="2" id="KW-1003">Cell membrane</keyword>
<dbReference type="InterPro" id="IPR025202">
    <property type="entry name" value="PLD-like_dom"/>
</dbReference>
<dbReference type="CDD" id="cd09160">
    <property type="entry name" value="PLDc_SMU_988_like_2"/>
    <property type="match status" value="1"/>
</dbReference>
<dbReference type="SMART" id="SM00155">
    <property type="entry name" value="PLDc"/>
    <property type="match status" value="2"/>
</dbReference>
<feature type="domain" description="PLD phosphodiesterase" evidence="10">
    <location>
        <begin position="312"/>
        <end position="339"/>
    </location>
</feature>
<evidence type="ECO:0000256" key="3">
    <source>
        <dbReference type="ARBA" id="ARBA00022679"/>
    </source>
</evidence>
<keyword evidence="7 9" id="KW-0472">Membrane</keyword>
<dbReference type="GO" id="GO:0005886">
    <property type="term" value="C:plasma membrane"/>
    <property type="evidence" value="ECO:0007669"/>
    <property type="project" value="UniProtKB-SubCell"/>
</dbReference>
<evidence type="ECO:0000313" key="11">
    <source>
        <dbReference type="EMBL" id="SDQ12441.1"/>
    </source>
</evidence>
<dbReference type="PROSITE" id="PS50035">
    <property type="entry name" value="PLD"/>
    <property type="match status" value="2"/>
</dbReference>
<feature type="transmembrane region" description="Helical" evidence="9">
    <location>
        <begin position="105"/>
        <end position="123"/>
    </location>
</feature>
<dbReference type="InterPro" id="IPR001736">
    <property type="entry name" value="PLipase_D/transphosphatidylase"/>
</dbReference>
<sequence>MEQLSDYSNKLTTKRSAFAGFFYFSRKKRQAKYVIIVASEEKSYVEVMIIDNKSTNKIKALRLLDKSRRSFLRGIFSRTTVISILLILQLLFIIASFAWLDHYRIWVAMIERALAIATVLYLVNSEMDALSRVTWLILVMIAPLLGSLFLIYTKLDWGYRGLKLRMNHLVDASSQYLQDNLETLRVLKSNTSTTYHLVQYFDRSRGDFPAYQNTEVTYFPTGEEFFEELKKQLLKAEEYIFMEFFIIAEGKMWGEILRILEQKVREGVEVRVLYDGMIEFSTLSFDYTQRLEKIGIKAKAFSPISPFISTYYNYRDHRKIIVIDGKVGFTGGVNLADEYINKINRFGHWKDTALMLEGEAVDSFLVLFLQMWSITERQMVVKPYLAKHDKKRKANGYVIPYGDSPLDTDKIGENVYIDILNHAREYVYIMTPYLILDSEMEHALCFAAERGVDVRIIMPGIPDKKVPYMLAKTYFSKLMRSGVKIYLYTPGFVHAKVFISDDSKAVVGTINLDYRSLYHHFECATYMYKVDAIRDIYDDCIQTMRKSKRVTQETLDSRPPHEKIIGLLVKTIAPLM</sequence>
<dbReference type="CDD" id="cd09154">
    <property type="entry name" value="PLDc_SMU_988_like_1"/>
    <property type="match status" value="1"/>
</dbReference>
<dbReference type="AlphaFoldDB" id="A0A1H0YBT0"/>
<protein>
    <recommendedName>
        <fullName evidence="8">Cardiolipin synthase</fullName>
        <ecNumber evidence="8">2.7.8.-</ecNumber>
    </recommendedName>
</protein>
<dbReference type="GO" id="GO:0032049">
    <property type="term" value="P:cardiolipin biosynthetic process"/>
    <property type="evidence" value="ECO:0007669"/>
    <property type="project" value="UniProtKB-UniRule"/>
</dbReference>
<dbReference type="Proteomes" id="UP000182870">
    <property type="component" value="Unassembled WGS sequence"/>
</dbReference>
<dbReference type="NCBIfam" id="TIGR04265">
    <property type="entry name" value="bac_cardiolipin"/>
    <property type="match status" value="1"/>
</dbReference>
<accession>A0A1H0YBT0</accession>
<feature type="transmembrane region" description="Helical" evidence="9">
    <location>
        <begin position="75"/>
        <end position="99"/>
    </location>
</feature>
<keyword evidence="3" id="KW-0808">Transferase</keyword>
<evidence type="ECO:0000256" key="1">
    <source>
        <dbReference type="ARBA" id="ARBA00004236"/>
    </source>
</evidence>
<evidence type="ECO:0000313" key="12">
    <source>
        <dbReference type="Proteomes" id="UP000182870"/>
    </source>
</evidence>
<name>A0A1H0YBT0_STREI</name>
<feature type="domain" description="PLD phosphodiesterase" evidence="10">
    <location>
        <begin position="489"/>
        <end position="516"/>
    </location>
</feature>
<organism evidence="11 12">
    <name type="scientific">Streptococcus equinus</name>
    <name type="common">Streptococcus bovis</name>
    <dbReference type="NCBI Taxonomy" id="1335"/>
    <lineage>
        <taxon>Bacteria</taxon>
        <taxon>Bacillati</taxon>
        <taxon>Bacillota</taxon>
        <taxon>Bacilli</taxon>
        <taxon>Lactobacillales</taxon>
        <taxon>Streptococcaceae</taxon>
        <taxon>Streptococcus</taxon>
    </lineage>
</organism>
<gene>
    <name evidence="11" type="ORF">SAMN05216392_0548</name>
</gene>
<keyword evidence="5" id="KW-0677">Repeat</keyword>
<evidence type="ECO:0000256" key="4">
    <source>
        <dbReference type="ARBA" id="ARBA00022692"/>
    </source>
</evidence>
<evidence type="ECO:0000256" key="2">
    <source>
        <dbReference type="ARBA" id="ARBA00022475"/>
    </source>
</evidence>
<keyword evidence="6 9" id="KW-1133">Transmembrane helix</keyword>
<dbReference type="EC" id="2.7.8.-" evidence="8"/>
<dbReference type="GO" id="GO:0008808">
    <property type="term" value="F:cardiolipin synthase activity"/>
    <property type="evidence" value="ECO:0007669"/>
    <property type="project" value="UniProtKB-UniRule"/>
</dbReference>
<feature type="transmembrane region" description="Helical" evidence="9">
    <location>
        <begin position="135"/>
        <end position="155"/>
    </location>
</feature>
<dbReference type="Pfam" id="PF13091">
    <property type="entry name" value="PLDc_2"/>
    <property type="match status" value="2"/>
</dbReference>